<organism evidence="5 6">
    <name type="scientific">Porites evermanni</name>
    <dbReference type="NCBI Taxonomy" id="104178"/>
    <lineage>
        <taxon>Eukaryota</taxon>
        <taxon>Metazoa</taxon>
        <taxon>Cnidaria</taxon>
        <taxon>Anthozoa</taxon>
        <taxon>Hexacorallia</taxon>
        <taxon>Scleractinia</taxon>
        <taxon>Fungiina</taxon>
        <taxon>Poritidae</taxon>
        <taxon>Porites</taxon>
    </lineage>
</organism>
<feature type="region of interest" description="Disordered" evidence="3">
    <location>
        <begin position="470"/>
        <end position="499"/>
    </location>
</feature>
<reference evidence="5 6" key="1">
    <citation type="submission" date="2022-05" db="EMBL/GenBank/DDBJ databases">
        <authorList>
            <consortium name="Genoscope - CEA"/>
            <person name="William W."/>
        </authorList>
    </citation>
    <scope>NUCLEOTIDE SEQUENCE [LARGE SCALE GENOMIC DNA]</scope>
</reference>
<accession>A0ABN8SYU0</accession>
<feature type="compositionally biased region" description="Basic and acidic residues" evidence="3">
    <location>
        <begin position="405"/>
        <end position="415"/>
    </location>
</feature>
<feature type="compositionally biased region" description="Basic and acidic residues" evidence="3">
    <location>
        <begin position="648"/>
        <end position="692"/>
    </location>
</feature>
<gene>
    <name evidence="5" type="ORF">PEVE_00029008</name>
</gene>
<dbReference type="Pfam" id="PF13863">
    <property type="entry name" value="DUF4200"/>
    <property type="match status" value="1"/>
</dbReference>
<feature type="region of interest" description="Disordered" evidence="3">
    <location>
        <begin position="395"/>
        <end position="415"/>
    </location>
</feature>
<feature type="coiled-coil region" evidence="2">
    <location>
        <begin position="514"/>
        <end position="611"/>
    </location>
</feature>
<keyword evidence="6" id="KW-1185">Reference proteome</keyword>
<evidence type="ECO:0000256" key="1">
    <source>
        <dbReference type="ARBA" id="ARBA00023054"/>
    </source>
</evidence>
<dbReference type="Proteomes" id="UP001159427">
    <property type="component" value="Unassembled WGS sequence"/>
</dbReference>
<evidence type="ECO:0000313" key="6">
    <source>
        <dbReference type="Proteomes" id="UP001159427"/>
    </source>
</evidence>
<proteinExistence type="predicted"/>
<name>A0ABN8SYU0_9CNID</name>
<feature type="compositionally biased region" description="Acidic residues" evidence="3">
    <location>
        <begin position="490"/>
        <end position="499"/>
    </location>
</feature>
<dbReference type="EMBL" id="CALNXI010004030">
    <property type="protein sequence ID" value="CAH3194915.1"/>
    <property type="molecule type" value="Genomic_DNA"/>
</dbReference>
<feature type="domain" description="DUF4200" evidence="4">
    <location>
        <begin position="120"/>
        <end position="237"/>
    </location>
</feature>
<feature type="coiled-coil region" evidence="2">
    <location>
        <begin position="134"/>
        <end position="167"/>
    </location>
</feature>
<dbReference type="InterPro" id="IPR025252">
    <property type="entry name" value="DUF4200"/>
</dbReference>
<feature type="region of interest" description="Disordered" evidence="3">
    <location>
        <begin position="648"/>
        <end position="730"/>
    </location>
</feature>
<sequence length="730" mass="86152">SDSRLFLFSVIESVVNPNRNPFTIPKDNDVFMLRDRERQKKKQERINQRKLKVHEKTTYASRVNTKTAAMRKIADDSEDEFVEEEKKKEKDGVIAVKDDPQFTLAITRDRHVEKENLADFISKKREMFLVQYSLGVKRDEMRKLEEIAQAEEKKLELAEQYLEEDAAMFDEFLKENDKNSVEAIKIAEAETKLKLEKVAEIKKINAQMMAIKSEISKNEDTLKEYMLYKQFLDSLTPQEWKDEKRKVKEETKVNAHFLITHLLLGILDFFLKTKLSLTVRTDDFTVHTRNVDQHGHTVTSRSSGLLCYYFQLFCMIKRNSGYSFVLLSQKAKQKERGSVNKKKSESVFPKYLHTYFEFPTPYVIKLNLLTSCNSTSLPNYSSNHTQFWQNIQSHKPKGQQNKLSKQKERGSVNKKKSESVFPKYLHTYLEFPTPYVIKLNLLTSCNSTSLPNYSSNHTQFWQNIQSHKPKGQQNKLCKSDAEDSSASLYDTDEEESDNEPELFFADPQQLLDIFAELEEQNLSLIQNSQETEEALEELRQTIKQTQDRMNRETEILKGQIDFLNDAINREEERAKELEMKSKMFSYGEFKAEDQEKMLQTLNKKVEEVYRNCIGDNEANISTLQMLTNIENRLEELFEQIEVMPPDRVEMAEKAKEKERRMRLREEKMEQQRLHQEDRVRRALERAQAEPKKKTGKPLMFRSEPPQRRRKQQDSDKKQDKEEEELKYFFT</sequence>
<feature type="compositionally biased region" description="Basic and acidic residues" evidence="3">
    <location>
        <begin position="711"/>
        <end position="730"/>
    </location>
</feature>
<dbReference type="PANTHER" id="PTHR21683">
    <property type="entry name" value="COILED-COIL DOMAIN-CONTAINING PROTEIN 42 LIKE-2-LIKE-RELATED"/>
    <property type="match status" value="1"/>
</dbReference>
<evidence type="ECO:0000256" key="3">
    <source>
        <dbReference type="SAM" id="MobiDB-lite"/>
    </source>
</evidence>
<keyword evidence="1 2" id="KW-0175">Coiled coil</keyword>
<dbReference type="PANTHER" id="PTHR21683:SF3">
    <property type="entry name" value="CILIA AND FLAGELLA ASSOCIATED PROTEIN 100"/>
    <property type="match status" value="1"/>
</dbReference>
<evidence type="ECO:0000256" key="2">
    <source>
        <dbReference type="SAM" id="Coils"/>
    </source>
</evidence>
<protein>
    <recommendedName>
        <fullName evidence="4">DUF4200 domain-containing protein</fullName>
    </recommendedName>
</protein>
<dbReference type="InterPro" id="IPR051147">
    <property type="entry name" value="CFAP_domain-containing"/>
</dbReference>
<evidence type="ECO:0000259" key="4">
    <source>
        <dbReference type="Pfam" id="PF13863"/>
    </source>
</evidence>
<feature type="non-terminal residue" evidence="5">
    <location>
        <position position="1"/>
    </location>
</feature>
<evidence type="ECO:0000313" key="5">
    <source>
        <dbReference type="EMBL" id="CAH3194915.1"/>
    </source>
</evidence>
<comment type="caution">
    <text evidence="5">The sequence shown here is derived from an EMBL/GenBank/DDBJ whole genome shotgun (WGS) entry which is preliminary data.</text>
</comment>